<accession>D4YV36</accession>
<comment type="caution">
    <text evidence="1">The sequence shown here is derived from an EMBL/GenBank/DDBJ whole genome shotgun (WGS) entry which is preliminary data.</text>
</comment>
<dbReference type="AlphaFoldDB" id="D4YV36"/>
<gene>
    <name evidence="1" type="primary">ribT</name>
    <name evidence="1" type="ORF">HMPREF0493_1397</name>
</gene>
<dbReference type="RefSeq" id="WP_006352546.1">
    <property type="nucleotide sequence ID" value="NZ_ADNY01000056.1"/>
</dbReference>
<protein>
    <submittedName>
        <fullName evidence="1">Protein RibT</fullName>
        <ecNumber evidence="1">2.3.1.-</ecNumber>
    </submittedName>
</protein>
<keyword evidence="1" id="KW-0808">Transferase</keyword>
<dbReference type="PATRIC" id="fig|585524.9.peg.1241"/>
<name>D4YV36_9LACO</name>
<dbReference type="EMBL" id="ADNY01000056">
    <property type="protein sequence ID" value="EFG54983.1"/>
    <property type="molecule type" value="Genomic_DNA"/>
</dbReference>
<dbReference type="eggNOG" id="COG0456">
    <property type="taxonomic scope" value="Bacteria"/>
</dbReference>
<dbReference type="Proteomes" id="UP000004069">
    <property type="component" value="Unassembled WGS sequence"/>
</dbReference>
<dbReference type="GO" id="GO:0016746">
    <property type="term" value="F:acyltransferase activity"/>
    <property type="evidence" value="ECO:0007669"/>
    <property type="project" value="UniProtKB-KW"/>
</dbReference>
<dbReference type="EC" id="2.3.1.-" evidence="1"/>
<keyword evidence="2" id="KW-1185">Reference proteome</keyword>
<proteinExistence type="predicted"/>
<organism evidence="1 2">
    <name type="scientific">Lactobacillus amylolyticus DSM 11664</name>
    <dbReference type="NCBI Taxonomy" id="585524"/>
    <lineage>
        <taxon>Bacteria</taxon>
        <taxon>Bacillati</taxon>
        <taxon>Bacillota</taxon>
        <taxon>Bacilli</taxon>
        <taxon>Lactobacillales</taxon>
        <taxon>Lactobacillaceae</taxon>
        <taxon>Lactobacillus</taxon>
    </lineage>
</organism>
<reference evidence="1 2" key="1">
    <citation type="submission" date="2010-04" db="EMBL/GenBank/DDBJ databases">
        <authorList>
            <person name="Muzny D."/>
            <person name="Qin X."/>
            <person name="Deng J."/>
            <person name="Jiang H."/>
            <person name="Liu Y."/>
            <person name="Qu J."/>
            <person name="Song X.-Z."/>
            <person name="Zhang L."/>
            <person name="Thornton R."/>
            <person name="Coyle M."/>
            <person name="Francisco L."/>
            <person name="Jackson L."/>
            <person name="Javaid M."/>
            <person name="Korchina V."/>
            <person name="Kovar C."/>
            <person name="Mata R."/>
            <person name="Mathew T."/>
            <person name="Ngo R."/>
            <person name="Nguyen L."/>
            <person name="Nguyen N."/>
            <person name="Okwuonu G."/>
            <person name="Ongeri F."/>
            <person name="Pham C."/>
            <person name="Simmons D."/>
            <person name="Wilczek-Boney K."/>
            <person name="Hale W."/>
            <person name="Jakkamsetti A."/>
            <person name="Pham P."/>
            <person name="Ruth R."/>
            <person name="San Lucas F."/>
            <person name="Warren J."/>
            <person name="Zhang J."/>
            <person name="Zhao Z."/>
            <person name="Zhou C."/>
            <person name="Zhu D."/>
            <person name="Lee S."/>
            <person name="Bess C."/>
            <person name="Blankenburg K."/>
            <person name="Forbes L."/>
            <person name="Fu Q."/>
            <person name="Gubbala S."/>
            <person name="Hirani K."/>
            <person name="Jayaseelan J.C."/>
            <person name="Lara F."/>
            <person name="Munidasa M."/>
            <person name="Palculict T."/>
            <person name="Patil S."/>
            <person name="Pu L.-L."/>
            <person name="Saada N."/>
            <person name="Tang L."/>
            <person name="Weissenberger G."/>
            <person name="Zhu Y."/>
            <person name="Hemphill L."/>
            <person name="Shang Y."/>
            <person name="Youmans B."/>
            <person name="Ayvaz T."/>
            <person name="Ross M."/>
            <person name="Santibanez J."/>
            <person name="Aqrawi P."/>
            <person name="Gross S."/>
            <person name="Joshi V."/>
            <person name="Fowler G."/>
            <person name="Nazareth L."/>
            <person name="Reid J."/>
            <person name="Worley K."/>
            <person name="Petrosino J."/>
            <person name="Highlander S."/>
            <person name="Gibbs R."/>
        </authorList>
    </citation>
    <scope>NUCLEOTIDE SEQUENCE [LARGE SCALE GENOMIC DNA]</scope>
    <source>
        <strain evidence="1 2">DSM 11664</strain>
    </source>
</reference>
<keyword evidence="1" id="KW-0012">Acyltransferase</keyword>
<sequence>MLIQYKKDFEKTTMGLLSYLPDFKNLDNLKDEMRLNQAKNDFQLFLYRNDESNIIGVIGTQNDDHFIVIRYLSLAPGYRDEEHERKILSDLKDNYPNKKITALPEFTYLLKLDKNND</sequence>
<evidence type="ECO:0000313" key="2">
    <source>
        <dbReference type="Proteomes" id="UP000004069"/>
    </source>
</evidence>
<evidence type="ECO:0000313" key="1">
    <source>
        <dbReference type="EMBL" id="EFG54983.1"/>
    </source>
</evidence>
<dbReference type="STRING" id="83683.B1745_03735"/>
<dbReference type="OrthoDB" id="2189687at2"/>